<comment type="caution">
    <text evidence="1">The sequence shown here is derived from an EMBL/GenBank/DDBJ whole genome shotgun (WGS) entry which is preliminary data.</text>
</comment>
<proteinExistence type="predicted"/>
<reference evidence="1 2" key="1">
    <citation type="journal article" date="2014" name="BMC Genomics">
        <title>Comparison of environmental and isolate Sulfobacillus genomes reveals diverse carbon, sulfur, nitrogen, and hydrogen metabolisms.</title>
        <authorList>
            <person name="Justice N.B."/>
            <person name="Norman A."/>
            <person name="Brown C.T."/>
            <person name="Singh A."/>
            <person name="Thomas B.C."/>
            <person name="Banfield J.F."/>
        </authorList>
    </citation>
    <scope>NUCLEOTIDE SEQUENCE [LARGE SCALE GENOMIC DNA]</scope>
    <source>
        <strain evidence="1">AMDSBA3</strain>
    </source>
</reference>
<evidence type="ECO:0000313" key="2">
    <source>
        <dbReference type="Proteomes" id="UP000241848"/>
    </source>
</evidence>
<evidence type="ECO:0000313" key="1">
    <source>
        <dbReference type="EMBL" id="PSR19914.1"/>
    </source>
</evidence>
<accession>A0A2T2WCE6</accession>
<dbReference type="AlphaFoldDB" id="A0A2T2WCE6"/>
<name>A0A2T2WCE6_9FIRM</name>
<dbReference type="EMBL" id="PXYV01000117">
    <property type="protein sequence ID" value="PSR19914.1"/>
    <property type="molecule type" value="Genomic_DNA"/>
</dbReference>
<protein>
    <submittedName>
        <fullName evidence="1">Uncharacterized protein</fullName>
    </submittedName>
</protein>
<sequence>MDGKIDFDFPAADCTFIFTDGTALVAQAPAANQQLRDCHIFTSDDGKHFALGQPGPFNEQAGWLFIQQRNSGVFNCTSGTPITNNVGQQQVPSRYHDA</sequence>
<organism evidence="1 2">
    <name type="scientific">Sulfobacillus acidophilus</name>
    <dbReference type="NCBI Taxonomy" id="53633"/>
    <lineage>
        <taxon>Bacteria</taxon>
        <taxon>Bacillati</taxon>
        <taxon>Bacillota</taxon>
        <taxon>Clostridia</taxon>
        <taxon>Eubacteriales</taxon>
        <taxon>Clostridiales Family XVII. Incertae Sedis</taxon>
        <taxon>Sulfobacillus</taxon>
    </lineage>
</organism>
<dbReference type="Proteomes" id="UP000241848">
    <property type="component" value="Unassembled WGS sequence"/>
</dbReference>
<gene>
    <name evidence="1" type="ORF">C7B45_17600</name>
</gene>